<dbReference type="Proteomes" id="UP001516400">
    <property type="component" value="Unassembled WGS sequence"/>
</dbReference>
<dbReference type="Pfam" id="PF16672">
    <property type="entry name" value="LAMTOR5"/>
    <property type="match status" value="1"/>
</dbReference>
<dbReference type="PANTHER" id="PTHR13342:SF2">
    <property type="entry name" value="RAGULATOR COMPLEX PROTEIN LAMTOR5"/>
    <property type="match status" value="1"/>
</dbReference>
<name>A0ABD2N4V1_9CUCU</name>
<protein>
    <recommendedName>
        <fullName evidence="6">Late endosomal/lysosomal adaptor and MAPK and MTOR activator 5</fullName>
    </recommendedName>
</protein>
<evidence type="ECO:0000256" key="4">
    <source>
        <dbReference type="ARBA" id="ARBA00022490"/>
    </source>
</evidence>
<keyword evidence="5" id="KW-0458">Lysosome</keyword>
<comment type="caution">
    <text evidence="7">The sequence shown here is derived from an EMBL/GenBank/DDBJ whole genome shotgun (WGS) entry which is preliminary data.</text>
</comment>
<evidence type="ECO:0000256" key="6">
    <source>
        <dbReference type="ARBA" id="ARBA00032692"/>
    </source>
</evidence>
<reference evidence="7 8" key="1">
    <citation type="journal article" date="2021" name="BMC Biol.">
        <title>Horizontally acquired antibacterial genes associated with adaptive radiation of ladybird beetles.</title>
        <authorList>
            <person name="Li H.S."/>
            <person name="Tang X.F."/>
            <person name="Huang Y.H."/>
            <person name="Xu Z.Y."/>
            <person name="Chen M.L."/>
            <person name="Du X.Y."/>
            <person name="Qiu B.Y."/>
            <person name="Chen P.T."/>
            <person name="Zhang W."/>
            <person name="Slipinski A."/>
            <person name="Escalona H.E."/>
            <person name="Waterhouse R.M."/>
            <person name="Zwick A."/>
            <person name="Pang H."/>
        </authorList>
    </citation>
    <scope>NUCLEOTIDE SEQUENCE [LARGE SCALE GENOMIC DNA]</scope>
    <source>
        <strain evidence="7">SYSU2018</strain>
    </source>
</reference>
<dbReference type="PRINTS" id="PR02092">
    <property type="entry name" value="HEPBVIRUSXIP"/>
</dbReference>
<evidence type="ECO:0000256" key="5">
    <source>
        <dbReference type="ARBA" id="ARBA00023228"/>
    </source>
</evidence>
<evidence type="ECO:0000313" key="7">
    <source>
        <dbReference type="EMBL" id="KAL3273756.1"/>
    </source>
</evidence>
<dbReference type="InterPro" id="IPR024135">
    <property type="entry name" value="LAMTOR5"/>
</dbReference>
<evidence type="ECO:0000313" key="8">
    <source>
        <dbReference type="Proteomes" id="UP001516400"/>
    </source>
</evidence>
<organism evidence="7 8">
    <name type="scientific">Cryptolaemus montrouzieri</name>
    <dbReference type="NCBI Taxonomy" id="559131"/>
    <lineage>
        <taxon>Eukaryota</taxon>
        <taxon>Metazoa</taxon>
        <taxon>Ecdysozoa</taxon>
        <taxon>Arthropoda</taxon>
        <taxon>Hexapoda</taxon>
        <taxon>Insecta</taxon>
        <taxon>Pterygota</taxon>
        <taxon>Neoptera</taxon>
        <taxon>Endopterygota</taxon>
        <taxon>Coleoptera</taxon>
        <taxon>Polyphaga</taxon>
        <taxon>Cucujiformia</taxon>
        <taxon>Coccinelloidea</taxon>
        <taxon>Coccinellidae</taxon>
        <taxon>Scymninae</taxon>
        <taxon>Scymnini</taxon>
        <taxon>Cryptolaemus</taxon>
    </lineage>
</organism>
<dbReference type="GO" id="GO:0005764">
    <property type="term" value="C:lysosome"/>
    <property type="evidence" value="ECO:0007669"/>
    <property type="project" value="UniProtKB-SubCell"/>
</dbReference>
<dbReference type="Gene3D" id="3.30.450.30">
    <property type="entry name" value="Dynein light chain 2a, cytoplasmic"/>
    <property type="match status" value="1"/>
</dbReference>
<evidence type="ECO:0000256" key="1">
    <source>
        <dbReference type="ARBA" id="ARBA00004371"/>
    </source>
</evidence>
<dbReference type="PANTHER" id="PTHR13342">
    <property type="entry name" value="RAGULATOR COMPLEX PROTEIN LAMTOR5"/>
    <property type="match status" value="1"/>
</dbReference>
<keyword evidence="4" id="KW-0963">Cytoplasm</keyword>
<comment type="similarity">
    <text evidence="3">Belongs to the LAMTOR5 family.</text>
</comment>
<comment type="subcellular location">
    <subcellularLocation>
        <location evidence="2">Cytoplasm</location>
    </subcellularLocation>
    <subcellularLocation>
        <location evidence="1">Lysosome</location>
    </subcellularLocation>
</comment>
<keyword evidence="8" id="KW-1185">Reference proteome</keyword>
<evidence type="ECO:0000256" key="3">
    <source>
        <dbReference type="ARBA" id="ARBA00007795"/>
    </source>
</evidence>
<dbReference type="EMBL" id="JABFTP020000062">
    <property type="protein sequence ID" value="KAL3273756.1"/>
    <property type="molecule type" value="Genomic_DNA"/>
</dbReference>
<dbReference type="AlphaFoldDB" id="A0ABD2N4V1"/>
<evidence type="ECO:0000256" key="2">
    <source>
        <dbReference type="ARBA" id="ARBA00004496"/>
    </source>
</evidence>
<proteinExistence type="inferred from homology"/>
<gene>
    <name evidence="7" type="ORF">HHI36_015184</name>
</gene>
<sequence>MENSLDQVMDEVLSQPGVYGCLFSNDHGLGLGAKGKADVNSAGIITAIANLASKLEPHNGNPIITYENDTRTCIIKRVKTSQIRYVSIYPLEIEEVLWK</sequence>
<accession>A0ABD2N4V1</accession>